<dbReference type="InterPro" id="IPR013762">
    <property type="entry name" value="Integrase-like_cat_sf"/>
</dbReference>
<evidence type="ECO:0000256" key="1">
    <source>
        <dbReference type="ARBA" id="ARBA00008857"/>
    </source>
</evidence>
<comment type="similarity">
    <text evidence="1">Belongs to the 'phage' integrase family.</text>
</comment>
<organism evidence="6">
    <name type="scientific">Phage sp. ctrsQ3</name>
    <dbReference type="NCBI Taxonomy" id="2826752"/>
    <lineage>
        <taxon>Viruses</taxon>
    </lineage>
</organism>
<dbReference type="SMART" id="SM00530">
    <property type="entry name" value="HTH_XRE"/>
    <property type="match status" value="1"/>
</dbReference>
<feature type="domain" description="Tyr recombinase" evidence="5">
    <location>
        <begin position="254"/>
        <end position="457"/>
    </location>
</feature>
<dbReference type="GO" id="GO:0006310">
    <property type="term" value="P:DNA recombination"/>
    <property type="evidence" value="ECO:0007669"/>
    <property type="project" value="UniProtKB-KW"/>
</dbReference>
<dbReference type="GO" id="GO:0003677">
    <property type="term" value="F:DNA binding"/>
    <property type="evidence" value="ECO:0007669"/>
    <property type="project" value="UniProtKB-KW"/>
</dbReference>
<dbReference type="InterPro" id="IPR002104">
    <property type="entry name" value="Integrase_catalytic"/>
</dbReference>
<dbReference type="PANTHER" id="PTHR30349:SF91">
    <property type="entry name" value="INTA PROTEIN"/>
    <property type="match status" value="1"/>
</dbReference>
<evidence type="ECO:0000313" key="6">
    <source>
        <dbReference type="EMBL" id="DAD81190.1"/>
    </source>
</evidence>
<dbReference type="PROSITE" id="PS51898">
    <property type="entry name" value="TYR_RECOMBINASE"/>
    <property type="match status" value="1"/>
</dbReference>
<reference evidence="6" key="1">
    <citation type="journal article" date="2021" name="Proc. Natl. Acad. Sci. U.S.A.">
        <title>A Catalog of Tens of Thousands of Viruses from Human Metagenomes Reveals Hidden Associations with Chronic Diseases.</title>
        <authorList>
            <person name="Tisza M.J."/>
            <person name="Buck C.B."/>
        </authorList>
    </citation>
    <scope>NUCLEOTIDE SEQUENCE</scope>
    <source>
        <strain evidence="6">CtrsQ3</strain>
    </source>
</reference>
<dbReference type="EMBL" id="BK014897">
    <property type="protein sequence ID" value="DAD81190.1"/>
    <property type="molecule type" value="Genomic_DNA"/>
</dbReference>
<evidence type="ECO:0000256" key="2">
    <source>
        <dbReference type="ARBA" id="ARBA00023125"/>
    </source>
</evidence>
<dbReference type="InterPro" id="IPR011010">
    <property type="entry name" value="DNA_brk_join_enz"/>
</dbReference>
<accession>A0A8S5MG19</accession>
<evidence type="ECO:0000259" key="5">
    <source>
        <dbReference type="PROSITE" id="PS51898"/>
    </source>
</evidence>
<proteinExistence type="inferred from homology"/>
<dbReference type="Gene3D" id="1.10.260.40">
    <property type="entry name" value="lambda repressor-like DNA-binding domains"/>
    <property type="match status" value="1"/>
</dbReference>
<protein>
    <submittedName>
        <fullName evidence="6">Integrase</fullName>
    </submittedName>
</protein>
<feature type="domain" description="HTH cro/C1-type" evidence="4">
    <location>
        <begin position="150"/>
        <end position="203"/>
    </location>
</feature>
<evidence type="ECO:0000259" key="4">
    <source>
        <dbReference type="PROSITE" id="PS50943"/>
    </source>
</evidence>
<dbReference type="InterPro" id="IPR050090">
    <property type="entry name" value="Tyrosine_recombinase_XerCD"/>
</dbReference>
<dbReference type="Gene3D" id="1.10.443.10">
    <property type="entry name" value="Intergrase catalytic core"/>
    <property type="match status" value="1"/>
</dbReference>
<keyword evidence="3" id="KW-0233">DNA recombination</keyword>
<dbReference type="SUPFAM" id="SSF56349">
    <property type="entry name" value="DNA breaking-rejoining enzymes"/>
    <property type="match status" value="1"/>
</dbReference>
<dbReference type="Pfam" id="PF01381">
    <property type="entry name" value="HTH_3"/>
    <property type="match status" value="1"/>
</dbReference>
<dbReference type="InterPro" id="IPR010998">
    <property type="entry name" value="Integrase_recombinase_N"/>
</dbReference>
<sequence>MANIQERRDKSGKLISYSIRVFRGRGADGKQLKPFTATFDVSPTWTEKSARKKAEAFAATFEKQCKEGTATDTRQTFASYCDYVIDLKSQRGVKHSTTVRYRELTTRIYPAIGHIKLKDLRVDHLNTLYTDLSKNGTRKGGERATAKIDLAAYLKEKKLSRAKIAEDSGLAASTVSAMVKGKSVSLQVAAAAAGAMGVKLEKVFTIEADNRPLSAKTVQEHHRLISTVLEQAVKEGLVPFNAASRADLPKVERKEVNYFQPEQVAAIREALEQEPIKWKCLVHLFLITGARRGEILGLKWDKVDFEANRIYICNSILYSPDIGIYESTPKTERSKRFIALPVETMQLLRKYRTWQTAERLRLGEYYSNQDFVFAQDNGKPMHPDTVTDWLKKFAVRHGLPHINPHAFRHTMASMLYFNGVDSVSISKRLGHAQVSTTANIYAHVMEAADQQNAEILSEIFLKKA</sequence>
<dbReference type="Pfam" id="PF00589">
    <property type="entry name" value="Phage_integrase"/>
    <property type="match status" value="1"/>
</dbReference>
<dbReference type="InterPro" id="IPR010982">
    <property type="entry name" value="Lambda_DNA-bd_dom_sf"/>
</dbReference>
<dbReference type="PANTHER" id="PTHR30349">
    <property type="entry name" value="PHAGE INTEGRASE-RELATED"/>
    <property type="match status" value="1"/>
</dbReference>
<dbReference type="CDD" id="cd01189">
    <property type="entry name" value="INT_ICEBs1_C_like"/>
    <property type="match status" value="1"/>
</dbReference>
<dbReference type="InterPro" id="IPR001387">
    <property type="entry name" value="Cro/C1-type_HTH"/>
</dbReference>
<name>A0A8S5MG19_9VIRU</name>
<dbReference type="Gene3D" id="1.10.150.130">
    <property type="match status" value="1"/>
</dbReference>
<evidence type="ECO:0000256" key="3">
    <source>
        <dbReference type="ARBA" id="ARBA00023172"/>
    </source>
</evidence>
<dbReference type="CDD" id="cd00093">
    <property type="entry name" value="HTH_XRE"/>
    <property type="match status" value="1"/>
</dbReference>
<dbReference type="SUPFAM" id="SSF47413">
    <property type="entry name" value="lambda repressor-like DNA-binding domains"/>
    <property type="match status" value="1"/>
</dbReference>
<keyword evidence="2" id="KW-0238">DNA-binding</keyword>
<dbReference type="PROSITE" id="PS50943">
    <property type="entry name" value="HTH_CROC1"/>
    <property type="match status" value="1"/>
</dbReference>
<dbReference type="GO" id="GO:0015074">
    <property type="term" value="P:DNA integration"/>
    <property type="evidence" value="ECO:0007669"/>
    <property type="project" value="InterPro"/>
</dbReference>